<dbReference type="AlphaFoldDB" id="A0A506Y429"/>
<dbReference type="GO" id="GO:0008821">
    <property type="term" value="F:crossover junction DNA endonuclease activity"/>
    <property type="evidence" value="ECO:0007669"/>
    <property type="project" value="UniProtKB-UniRule"/>
</dbReference>
<dbReference type="GO" id="GO:0005737">
    <property type="term" value="C:cytoplasm"/>
    <property type="evidence" value="ECO:0007669"/>
    <property type="project" value="UniProtKB-SubCell"/>
</dbReference>
<dbReference type="SUPFAM" id="SSF53098">
    <property type="entry name" value="Ribonuclease H-like"/>
    <property type="match status" value="1"/>
</dbReference>
<organism evidence="16 17">
    <name type="scientific">Schumannella soli</name>
    <dbReference type="NCBI Taxonomy" id="2590779"/>
    <lineage>
        <taxon>Bacteria</taxon>
        <taxon>Bacillati</taxon>
        <taxon>Actinomycetota</taxon>
        <taxon>Actinomycetes</taxon>
        <taxon>Micrococcales</taxon>
        <taxon>Microbacteriaceae</taxon>
        <taxon>Schumannella</taxon>
    </lineage>
</organism>
<comment type="catalytic activity">
    <reaction evidence="12 13">
        <text>Endonucleolytic cleavage at a junction such as a reciprocal single-stranded crossover between two homologous DNA duplexes (Holliday junction).</text>
        <dbReference type="EC" id="3.1.21.10"/>
    </reaction>
</comment>
<keyword evidence="5 13" id="KW-0255">Endonuclease</keyword>
<keyword evidence="2 13" id="KW-0963">Cytoplasm</keyword>
<dbReference type="PRINTS" id="PR00696">
    <property type="entry name" value="RSOLVASERUVC"/>
</dbReference>
<dbReference type="PANTHER" id="PTHR30194">
    <property type="entry name" value="CROSSOVER JUNCTION ENDODEOXYRIBONUCLEASE RUVC"/>
    <property type="match status" value="1"/>
</dbReference>
<dbReference type="EMBL" id="VHQG01000002">
    <property type="protein sequence ID" value="TPW76350.1"/>
    <property type="molecule type" value="Genomic_DNA"/>
</dbReference>
<keyword evidence="10 13" id="KW-0233">DNA recombination</keyword>
<dbReference type="CDD" id="cd16962">
    <property type="entry name" value="RuvC"/>
    <property type="match status" value="1"/>
</dbReference>
<evidence type="ECO:0000256" key="13">
    <source>
        <dbReference type="HAMAP-Rule" id="MF_00034"/>
    </source>
</evidence>
<feature type="region of interest" description="Disordered" evidence="15">
    <location>
        <begin position="168"/>
        <end position="214"/>
    </location>
</feature>
<evidence type="ECO:0000256" key="3">
    <source>
        <dbReference type="ARBA" id="ARBA00022722"/>
    </source>
</evidence>
<evidence type="ECO:0000256" key="11">
    <source>
        <dbReference type="ARBA" id="ARBA00023204"/>
    </source>
</evidence>
<dbReference type="GO" id="GO:0003677">
    <property type="term" value="F:DNA binding"/>
    <property type="evidence" value="ECO:0007669"/>
    <property type="project" value="UniProtKB-KW"/>
</dbReference>
<dbReference type="RefSeq" id="WP_141163705.1">
    <property type="nucleotide sequence ID" value="NZ_VHQG01000002.1"/>
</dbReference>
<feature type="active site" evidence="13">
    <location>
        <position position="68"/>
    </location>
</feature>
<comment type="function">
    <text evidence="13">The RuvA-RuvB-RuvC complex processes Holliday junction (HJ) DNA during genetic recombination and DNA repair. Endonuclease that resolves HJ intermediates. Cleaves cruciform DNA by making single-stranded nicks across the HJ at symmetrical positions within the homologous arms, yielding a 5'-phosphate and a 3'-hydroxyl group; requires a central core of homology in the junction. The consensus cleavage sequence is 5'-(A/T)TT(C/G)-3'. Cleavage occurs on the 3'-side of the TT dinucleotide at the point of strand exchange. HJ branch migration catalyzed by RuvA-RuvB allows RuvC to scan DNA until it finds its consensus sequence, where it cleaves and resolves the cruciform DNA.</text>
</comment>
<evidence type="ECO:0000256" key="5">
    <source>
        <dbReference type="ARBA" id="ARBA00022759"/>
    </source>
</evidence>
<dbReference type="EC" id="3.1.21.10" evidence="13 14"/>
<evidence type="ECO:0000256" key="10">
    <source>
        <dbReference type="ARBA" id="ARBA00023172"/>
    </source>
</evidence>
<dbReference type="PANTHER" id="PTHR30194:SF3">
    <property type="entry name" value="CROSSOVER JUNCTION ENDODEOXYRIBONUCLEASE RUVC"/>
    <property type="match status" value="1"/>
</dbReference>
<dbReference type="GO" id="GO:0006310">
    <property type="term" value="P:DNA recombination"/>
    <property type="evidence" value="ECO:0007669"/>
    <property type="project" value="UniProtKB-UniRule"/>
</dbReference>
<dbReference type="InterPro" id="IPR020563">
    <property type="entry name" value="X-over_junc_endoDNase_Mg_BS"/>
</dbReference>
<keyword evidence="3 13" id="KW-0540">Nuclease</keyword>
<comment type="similarity">
    <text evidence="1 13">Belongs to the RuvC family.</text>
</comment>
<evidence type="ECO:0000256" key="9">
    <source>
        <dbReference type="ARBA" id="ARBA00023125"/>
    </source>
</evidence>
<feature type="compositionally biased region" description="Low complexity" evidence="15">
    <location>
        <begin position="168"/>
        <end position="177"/>
    </location>
</feature>
<evidence type="ECO:0000256" key="15">
    <source>
        <dbReference type="SAM" id="MobiDB-lite"/>
    </source>
</evidence>
<evidence type="ECO:0000313" key="16">
    <source>
        <dbReference type="EMBL" id="TPW76350.1"/>
    </source>
</evidence>
<comment type="cofactor">
    <cofactor evidence="13">
        <name>Mg(2+)</name>
        <dbReference type="ChEBI" id="CHEBI:18420"/>
    </cofactor>
    <text evidence="13">Binds 2 Mg(2+) ion per subunit.</text>
</comment>
<keyword evidence="11 13" id="KW-0234">DNA repair</keyword>
<dbReference type="GO" id="GO:0048476">
    <property type="term" value="C:Holliday junction resolvase complex"/>
    <property type="evidence" value="ECO:0007669"/>
    <property type="project" value="UniProtKB-UniRule"/>
</dbReference>
<dbReference type="NCBIfam" id="TIGR00228">
    <property type="entry name" value="ruvC"/>
    <property type="match status" value="1"/>
</dbReference>
<comment type="subcellular location">
    <subcellularLocation>
        <location evidence="13">Cytoplasm</location>
    </subcellularLocation>
</comment>
<evidence type="ECO:0000256" key="4">
    <source>
        <dbReference type="ARBA" id="ARBA00022723"/>
    </source>
</evidence>
<evidence type="ECO:0000256" key="1">
    <source>
        <dbReference type="ARBA" id="ARBA00009518"/>
    </source>
</evidence>
<keyword evidence="6 13" id="KW-0227">DNA damage</keyword>
<evidence type="ECO:0000256" key="2">
    <source>
        <dbReference type="ARBA" id="ARBA00022490"/>
    </source>
</evidence>
<dbReference type="InterPro" id="IPR036397">
    <property type="entry name" value="RNaseH_sf"/>
</dbReference>
<feature type="active site" evidence="13">
    <location>
        <position position="7"/>
    </location>
</feature>
<evidence type="ECO:0000256" key="14">
    <source>
        <dbReference type="NCBIfam" id="TIGR00228"/>
    </source>
</evidence>
<feature type="binding site" evidence="13">
    <location>
        <position position="141"/>
    </location>
    <ligand>
        <name>Mg(2+)</name>
        <dbReference type="ChEBI" id="CHEBI:18420"/>
        <label>1</label>
    </ligand>
</feature>
<evidence type="ECO:0000313" key="17">
    <source>
        <dbReference type="Proteomes" id="UP000316252"/>
    </source>
</evidence>
<gene>
    <name evidence="13 16" type="primary">ruvC</name>
    <name evidence="16" type="ORF">FJ657_11260</name>
</gene>
<dbReference type="InterPro" id="IPR012337">
    <property type="entry name" value="RNaseH-like_sf"/>
</dbReference>
<comment type="subunit">
    <text evidence="13">Homodimer which binds Holliday junction (HJ) DNA. The HJ becomes 2-fold symmetrical on binding to RuvC with unstacked arms; it has a different conformation from HJ DNA in complex with RuvA. In the full resolvosome a probable DNA-RuvA(4)-RuvB(12)-RuvC(2) complex forms which resolves the HJ.</text>
</comment>
<feature type="compositionally biased region" description="Basic and acidic residues" evidence="15">
    <location>
        <begin position="184"/>
        <end position="197"/>
    </location>
</feature>
<feature type="binding site" evidence="13">
    <location>
        <position position="7"/>
    </location>
    <ligand>
        <name>Mg(2+)</name>
        <dbReference type="ChEBI" id="CHEBI:18420"/>
        <label>1</label>
    </ligand>
</feature>
<dbReference type="Proteomes" id="UP000316252">
    <property type="component" value="Unassembled WGS sequence"/>
</dbReference>
<comment type="caution">
    <text evidence="16">The sequence shown here is derived from an EMBL/GenBank/DDBJ whole genome shotgun (WGS) entry which is preliminary data.</text>
</comment>
<sequence length="214" mass="22135">MRVLGIDPGLTRCGVGIVDVAPDRRATLVHVGVIRTSPDTRLEQRIHAIAVGVRAALDEHRPDAVALERVFAQHNLSTVMGVAQASGVVLALAAERELRVGLHTPSEVKAAVTGYGAAEKAQVGTMVARVLRLDEIPKPADAADALALALCHAWSGQAVASASGSAAAASGSGTADGLTPAQRAWRDAEKRTARTDPRSAAPSRLGAPTRKATR</sequence>
<evidence type="ECO:0000256" key="7">
    <source>
        <dbReference type="ARBA" id="ARBA00022801"/>
    </source>
</evidence>
<evidence type="ECO:0000256" key="8">
    <source>
        <dbReference type="ARBA" id="ARBA00022842"/>
    </source>
</evidence>
<dbReference type="PROSITE" id="PS01321">
    <property type="entry name" value="RUVC"/>
    <property type="match status" value="1"/>
</dbReference>
<evidence type="ECO:0000256" key="6">
    <source>
        <dbReference type="ARBA" id="ARBA00022763"/>
    </source>
</evidence>
<reference evidence="16 17" key="1">
    <citation type="submission" date="2019-06" db="EMBL/GenBank/DDBJ databases">
        <authorList>
            <person name="Li F."/>
        </authorList>
    </citation>
    <scope>NUCLEOTIDE SEQUENCE [LARGE SCALE GENOMIC DNA]</scope>
    <source>
        <strain evidence="16 17">10F1D-1</strain>
    </source>
</reference>
<dbReference type="HAMAP" id="MF_00034">
    <property type="entry name" value="RuvC"/>
    <property type="match status" value="1"/>
</dbReference>
<keyword evidence="8 13" id="KW-0460">Magnesium</keyword>
<dbReference type="NCBIfam" id="NF000711">
    <property type="entry name" value="PRK00039.2-1"/>
    <property type="match status" value="1"/>
</dbReference>
<keyword evidence="9 13" id="KW-0238">DNA-binding</keyword>
<evidence type="ECO:0000256" key="12">
    <source>
        <dbReference type="ARBA" id="ARBA00029354"/>
    </source>
</evidence>
<dbReference type="Gene3D" id="3.30.420.10">
    <property type="entry name" value="Ribonuclease H-like superfamily/Ribonuclease H"/>
    <property type="match status" value="1"/>
</dbReference>
<dbReference type="GO" id="GO:0006281">
    <property type="term" value="P:DNA repair"/>
    <property type="evidence" value="ECO:0007669"/>
    <property type="project" value="UniProtKB-UniRule"/>
</dbReference>
<dbReference type="OrthoDB" id="9805499at2"/>
<keyword evidence="17" id="KW-1185">Reference proteome</keyword>
<dbReference type="InterPro" id="IPR002176">
    <property type="entry name" value="X-over_junc_endoDNase_RuvC"/>
</dbReference>
<keyword evidence="7 13" id="KW-0378">Hydrolase</keyword>
<protein>
    <recommendedName>
        <fullName evidence="13 14">Crossover junction endodeoxyribonuclease RuvC</fullName>
        <ecNumber evidence="13 14">3.1.21.10</ecNumber>
    </recommendedName>
    <alternativeName>
        <fullName evidence="13">Holliday junction nuclease RuvC</fullName>
    </alternativeName>
    <alternativeName>
        <fullName evidence="13">Holliday junction resolvase RuvC</fullName>
    </alternativeName>
</protein>
<proteinExistence type="inferred from homology"/>
<dbReference type="FunFam" id="3.30.420.10:FF:000002">
    <property type="entry name" value="Crossover junction endodeoxyribonuclease RuvC"/>
    <property type="match status" value="1"/>
</dbReference>
<dbReference type="Pfam" id="PF02075">
    <property type="entry name" value="RuvC"/>
    <property type="match status" value="1"/>
</dbReference>
<dbReference type="GO" id="GO:0000287">
    <property type="term" value="F:magnesium ion binding"/>
    <property type="evidence" value="ECO:0007669"/>
    <property type="project" value="UniProtKB-UniRule"/>
</dbReference>
<accession>A0A506Y429</accession>
<feature type="binding site" evidence="13">
    <location>
        <position position="68"/>
    </location>
    <ligand>
        <name>Mg(2+)</name>
        <dbReference type="ChEBI" id="CHEBI:18420"/>
        <label>2</label>
    </ligand>
</feature>
<keyword evidence="4 13" id="KW-0479">Metal-binding</keyword>
<feature type="active site" evidence="13">
    <location>
        <position position="141"/>
    </location>
</feature>
<name>A0A506Y429_9MICO</name>